<keyword evidence="1" id="KW-0812">Transmembrane</keyword>
<sequence>MKRFITKYSILQIFGVIALTAFFFSYLLVENPQPYIAVRGVYYGKYVWPVGLLFHQVLGPLGWEIFVWGMGLWTVYALPVYAIIQGIFGVTIPFSTTPLIANITEPTLWEWSIMGATVIVYNTVIMLIIPYFFKVIHLILLGAKYAEINKVDRRGN</sequence>
<dbReference type="AlphaFoldDB" id="A0A955LWW8"/>
<dbReference type="Proteomes" id="UP000699691">
    <property type="component" value="Unassembled WGS sequence"/>
</dbReference>
<feature type="transmembrane region" description="Helical" evidence="1">
    <location>
        <begin position="108"/>
        <end position="133"/>
    </location>
</feature>
<dbReference type="EMBL" id="JAGQKY010000108">
    <property type="protein sequence ID" value="MCA9397701.1"/>
    <property type="molecule type" value="Genomic_DNA"/>
</dbReference>
<feature type="non-terminal residue" evidence="2">
    <location>
        <position position="156"/>
    </location>
</feature>
<evidence type="ECO:0000313" key="2">
    <source>
        <dbReference type="EMBL" id="MCA9397701.1"/>
    </source>
</evidence>
<comment type="caution">
    <text evidence="2">The sequence shown here is derived from an EMBL/GenBank/DDBJ whole genome shotgun (WGS) entry which is preliminary data.</text>
</comment>
<keyword evidence="1" id="KW-0472">Membrane</keyword>
<reference evidence="2" key="1">
    <citation type="submission" date="2020-04" db="EMBL/GenBank/DDBJ databases">
        <authorList>
            <person name="Zhang T."/>
        </authorList>
    </citation>
    <scope>NUCLEOTIDE SEQUENCE</scope>
    <source>
        <strain evidence="2">HKST-UBA02</strain>
    </source>
</reference>
<organism evidence="2 3">
    <name type="scientific">candidate division WWE3 bacterium</name>
    <dbReference type="NCBI Taxonomy" id="2053526"/>
    <lineage>
        <taxon>Bacteria</taxon>
        <taxon>Katanobacteria</taxon>
    </lineage>
</organism>
<name>A0A955LWW8_UNCKA</name>
<accession>A0A955LWW8</accession>
<reference evidence="2" key="2">
    <citation type="journal article" date="2021" name="Microbiome">
        <title>Successional dynamics and alternative stable states in a saline activated sludge microbial community over 9 years.</title>
        <authorList>
            <person name="Wang Y."/>
            <person name="Ye J."/>
            <person name="Ju F."/>
            <person name="Liu L."/>
            <person name="Boyd J.A."/>
            <person name="Deng Y."/>
            <person name="Parks D.H."/>
            <person name="Jiang X."/>
            <person name="Yin X."/>
            <person name="Woodcroft B.J."/>
            <person name="Tyson G.W."/>
            <person name="Hugenholtz P."/>
            <person name="Polz M.F."/>
            <person name="Zhang T."/>
        </authorList>
    </citation>
    <scope>NUCLEOTIDE SEQUENCE</scope>
    <source>
        <strain evidence="2">HKST-UBA02</strain>
    </source>
</reference>
<feature type="transmembrane region" description="Helical" evidence="1">
    <location>
        <begin position="9"/>
        <end position="29"/>
    </location>
</feature>
<protein>
    <submittedName>
        <fullName evidence="2">Uncharacterized protein</fullName>
    </submittedName>
</protein>
<gene>
    <name evidence="2" type="ORF">KC573_02630</name>
</gene>
<evidence type="ECO:0000256" key="1">
    <source>
        <dbReference type="SAM" id="Phobius"/>
    </source>
</evidence>
<proteinExistence type="predicted"/>
<keyword evidence="1" id="KW-1133">Transmembrane helix</keyword>
<evidence type="ECO:0000313" key="3">
    <source>
        <dbReference type="Proteomes" id="UP000699691"/>
    </source>
</evidence>